<sequence length="970" mass="105261">MKRRRSSVSELRGLSRLFELDELFLRVLGYLDAEDLANAQRVSKHWARLAVDPQLWKRLYLQHHLALFPSFICTASPTSPLVHVYGVGSEPKPLGIVPPPPGWSSPNRPDNVTAICADEAVQPPDGAADGRPVLPARLAIFYASGGFAIVKLRFDGRLVWTRESVWDRRTRPRRTGVQDDGDPVVLAAFHHPVLVTCTLSFHVSVYMLSQSVSLVRTLHSDVAFHPAALSLAPHGSSYRATLTYCTPVYPSSWTVSVQELAVELGHGGEVRRGECYRVRSGRSRRAVTEWPRRLDPVDAVSRAVGVGTDGRWVVLAGEDSVIHVFALPSAKGGIAHAQTLLAPSGGVSALALQSGRCVSGGADGKVLVWELDDAEPEEEDGARVGRTLGYVEVRPGGRRKVEPAPQAAEEEDEDEDEWELPNPRSLAYAARALFLATPPASLPPAQHTEGGINSVTQLAFDEEKIVGLLTSVDDGPSAVSERALPPGRTPLVPIPERDLLHTCSRSGEPAASSCVGLRISTGSAEHTNTCKSAWGTHWEAHNIDHVVLRNGAGPEVVLEEGRRAHHDNDPAGVHDCLCVLPESDREEGRIQAARAEDVVHNEVVLLVLRYRALLPAPGGALGTLSDKGHAVLHADAPDACLVQAKVRLGGGYDGRVIFCRQLSEVRGTDADTQADDEHVGVLQRTLAVLEPSPADETVVCAENAHRVFGQLDVLDHNAARDALLAAVHCNAILREGGEGTVHERLGRNGEGEDSNDERCHVERLRFLQRESHGSKSEKKHAGGGDQELRYQLGTRRRAYGSLGVLCEECRDAKTELGGKKKRQSHKRGDKGEGAEDKPGEEHQPRDGSEGCPRSDTPAELRRGQEPDAPDQERGEGRADRGPDGGIANPWRASRESVPDHGEEGKDPEYRLCVIDESAVIQRRQTQLGQLDAHDENARREPACLSAGWSRQFSLLRAASLAALMLEDVAM</sequence>
<dbReference type="InterPro" id="IPR015943">
    <property type="entry name" value="WD40/YVTN_repeat-like_dom_sf"/>
</dbReference>
<feature type="region of interest" description="Disordered" evidence="1">
    <location>
        <begin position="396"/>
        <end position="420"/>
    </location>
</feature>
<proteinExistence type="predicted"/>
<feature type="domain" description="F-box" evidence="2">
    <location>
        <begin position="21"/>
        <end position="59"/>
    </location>
</feature>
<dbReference type="AlphaFoldDB" id="J5R7T4"/>
<organism evidence="3 4">
    <name type="scientific">Trichosporon asahii var. asahii (strain ATCC 90039 / CBS 2479 / JCM 2466 / KCTC 7840 / NBRC 103889/ NCYC 2677 / UAMH 7654)</name>
    <name type="common">Yeast</name>
    <dbReference type="NCBI Taxonomy" id="1186058"/>
    <lineage>
        <taxon>Eukaryota</taxon>
        <taxon>Fungi</taxon>
        <taxon>Dikarya</taxon>
        <taxon>Basidiomycota</taxon>
        <taxon>Agaricomycotina</taxon>
        <taxon>Tremellomycetes</taxon>
        <taxon>Trichosporonales</taxon>
        <taxon>Trichosporonaceae</taxon>
        <taxon>Trichosporon</taxon>
    </lineage>
</organism>
<reference evidence="3 4" key="1">
    <citation type="journal article" date="2012" name="Eukaryot. Cell">
        <title>Draft genome sequence of CBS 2479, the standard type strain of Trichosporon asahii.</title>
        <authorList>
            <person name="Yang R.Y."/>
            <person name="Li H.T."/>
            <person name="Zhu H."/>
            <person name="Zhou G.P."/>
            <person name="Wang M."/>
            <person name="Wang L."/>
        </authorList>
    </citation>
    <scope>NUCLEOTIDE SEQUENCE [LARGE SCALE GENOMIC DNA]</scope>
    <source>
        <strain evidence="4">ATCC 90039 / CBS 2479 / JCM 2466 / KCTC 7840 / NCYC 2677 / UAMH 7654</strain>
    </source>
</reference>
<dbReference type="Gene3D" id="1.20.1280.50">
    <property type="match status" value="1"/>
</dbReference>
<dbReference type="SUPFAM" id="SSF50978">
    <property type="entry name" value="WD40 repeat-like"/>
    <property type="match status" value="1"/>
</dbReference>
<dbReference type="Pfam" id="PF12937">
    <property type="entry name" value="F-box-like"/>
    <property type="match status" value="1"/>
</dbReference>
<comment type="caution">
    <text evidence="3">The sequence shown here is derived from an EMBL/GenBank/DDBJ whole genome shotgun (WGS) entry which is preliminary data.</text>
</comment>
<dbReference type="KEGG" id="tasa:A1Q1_07612"/>
<protein>
    <recommendedName>
        <fullName evidence="2">F-box domain-containing protein</fullName>
    </recommendedName>
</protein>
<feature type="compositionally biased region" description="Basic residues" evidence="1">
    <location>
        <begin position="819"/>
        <end position="828"/>
    </location>
</feature>
<gene>
    <name evidence="3" type="ORF">A1Q1_07612</name>
</gene>
<dbReference type="EMBL" id="ALBS01000073">
    <property type="protein sequence ID" value="EJT51148.1"/>
    <property type="molecule type" value="Genomic_DNA"/>
</dbReference>
<dbReference type="GO" id="GO:0031146">
    <property type="term" value="P:SCF-dependent proteasomal ubiquitin-dependent protein catabolic process"/>
    <property type="evidence" value="ECO:0007669"/>
    <property type="project" value="TreeGrafter"/>
</dbReference>
<dbReference type="HOGENOM" id="CLU_305696_0_0_1"/>
<dbReference type="RefSeq" id="XP_014182099.1">
    <property type="nucleotide sequence ID" value="XM_014326624.1"/>
</dbReference>
<dbReference type="Proteomes" id="UP000002748">
    <property type="component" value="Unassembled WGS sequence"/>
</dbReference>
<feature type="region of interest" description="Disordered" evidence="1">
    <location>
        <begin position="766"/>
        <end position="789"/>
    </location>
</feature>
<feature type="compositionally biased region" description="Basic and acidic residues" evidence="1">
    <location>
        <begin position="829"/>
        <end position="848"/>
    </location>
</feature>
<evidence type="ECO:0000313" key="4">
    <source>
        <dbReference type="Proteomes" id="UP000002748"/>
    </source>
</evidence>
<evidence type="ECO:0000256" key="1">
    <source>
        <dbReference type="SAM" id="MobiDB-lite"/>
    </source>
</evidence>
<dbReference type="GO" id="GO:0019005">
    <property type="term" value="C:SCF ubiquitin ligase complex"/>
    <property type="evidence" value="ECO:0007669"/>
    <property type="project" value="TreeGrafter"/>
</dbReference>
<feature type="compositionally biased region" description="Basic and acidic residues" evidence="1">
    <location>
        <begin position="856"/>
        <end position="882"/>
    </location>
</feature>
<accession>J5R7T4</accession>
<feature type="compositionally biased region" description="Acidic residues" evidence="1">
    <location>
        <begin position="408"/>
        <end position="419"/>
    </location>
</feature>
<name>J5R7T4_TRIAS</name>
<dbReference type="VEuPathDB" id="FungiDB:A1Q1_07612"/>
<feature type="compositionally biased region" description="Basic and acidic residues" evidence="1">
    <location>
        <begin position="766"/>
        <end position="788"/>
    </location>
</feature>
<feature type="compositionally biased region" description="Basic and acidic residues" evidence="1">
    <location>
        <begin position="892"/>
        <end position="907"/>
    </location>
</feature>
<evidence type="ECO:0000313" key="3">
    <source>
        <dbReference type="EMBL" id="EJT51148.1"/>
    </source>
</evidence>
<dbReference type="PANTHER" id="PTHR12874">
    <property type="entry name" value="F-BOX ONLY PROTEIN 48-RELATED"/>
    <property type="match status" value="1"/>
</dbReference>
<dbReference type="InterPro" id="IPR001810">
    <property type="entry name" value="F-box_dom"/>
</dbReference>
<dbReference type="SUPFAM" id="SSF81383">
    <property type="entry name" value="F-box domain"/>
    <property type="match status" value="1"/>
</dbReference>
<evidence type="ECO:0000259" key="2">
    <source>
        <dbReference type="PROSITE" id="PS50181"/>
    </source>
</evidence>
<dbReference type="PANTHER" id="PTHR12874:SF9">
    <property type="entry name" value="F-BOX ONLY PROTEIN 48"/>
    <property type="match status" value="1"/>
</dbReference>
<dbReference type="InterPro" id="IPR036047">
    <property type="entry name" value="F-box-like_dom_sf"/>
</dbReference>
<dbReference type="Gene3D" id="2.130.10.10">
    <property type="entry name" value="YVTN repeat-like/Quinoprotein amine dehydrogenase"/>
    <property type="match status" value="1"/>
</dbReference>
<dbReference type="PROSITE" id="PS50181">
    <property type="entry name" value="FBOX"/>
    <property type="match status" value="1"/>
</dbReference>
<dbReference type="InterPro" id="IPR036322">
    <property type="entry name" value="WD40_repeat_dom_sf"/>
</dbReference>
<dbReference type="GO" id="GO:0005737">
    <property type="term" value="C:cytoplasm"/>
    <property type="evidence" value="ECO:0007669"/>
    <property type="project" value="TreeGrafter"/>
</dbReference>
<dbReference type="OrthoDB" id="2595585at2759"/>
<feature type="region of interest" description="Disordered" evidence="1">
    <location>
        <begin position="814"/>
        <end position="907"/>
    </location>
</feature>
<dbReference type="GeneID" id="25991124"/>